<dbReference type="InterPro" id="IPR041720">
    <property type="entry name" value="FbaB-like"/>
</dbReference>
<organism evidence="1 2">
    <name type="scientific">Actinophytocola gossypii</name>
    <dbReference type="NCBI Taxonomy" id="2812003"/>
    <lineage>
        <taxon>Bacteria</taxon>
        <taxon>Bacillati</taxon>
        <taxon>Actinomycetota</taxon>
        <taxon>Actinomycetes</taxon>
        <taxon>Pseudonocardiales</taxon>
        <taxon>Pseudonocardiaceae</taxon>
    </lineage>
</organism>
<evidence type="ECO:0000313" key="1">
    <source>
        <dbReference type="EMBL" id="MCT2581794.1"/>
    </source>
</evidence>
<dbReference type="NCBIfam" id="NF005556">
    <property type="entry name" value="PRK07226.1"/>
    <property type="match status" value="1"/>
</dbReference>
<sequence length="274" mass="28697">MNSYGTFGRQLRLQRLHKHTDERLFIVPMDHSVTTGPISGGGGLSALVRQISANGADAVVLHKGTARQVDHRWFAGTSLIVHLSASTVCAADPDAKYLVASVEESVRLGADAVSVHVNLGSRDERQQISDLALVADQSDRWGVPLLAMMYPRGPKIDDPGNPELIAHAATVAADLGADIVKLPPPNSVSDLADVVDACPIPVVVAGGAPRGDLDQLVSYVDGVMMTGASGVAVGRNIFQAPDATAATRRVAESVHRVAEAIPPARMASLQTNIG</sequence>
<evidence type="ECO:0000313" key="2">
    <source>
        <dbReference type="Proteomes" id="UP001156441"/>
    </source>
</evidence>
<dbReference type="InterPro" id="IPR050456">
    <property type="entry name" value="DeoC/FbaB_aldolase"/>
</dbReference>
<dbReference type="PANTHER" id="PTHR47916">
    <property type="entry name" value="FRUCTOSE-BISPHOSPHATE ALDOLASE CLASS 1"/>
    <property type="match status" value="1"/>
</dbReference>
<dbReference type="PIRSF" id="PIRSF038992">
    <property type="entry name" value="Aldolase_Ia"/>
    <property type="match status" value="1"/>
</dbReference>
<dbReference type="SUPFAM" id="SSF51569">
    <property type="entry name" value="Aldolase"/>
    <property type="match status" value="1"/>
</dbReference>
<comment type="caution">
    <text evidence="1">The sequence shown here is derived from an EMBL/GenBank/DDBJ whole genome shotgun (WGS) entry which is preliminary data.</text>
</comment>
<proteinExistence type="predicted"/>
<dbReference type="InterPro" id="IPR002915">
    <property type="entry name" value="DeoC/FbaB/LacD_aldolase"/>
</dbReference>
<dbReference type="InterPro" id="IPR013785">
    <property type="entry name" value="Aldolase_TIM"/>
</dbReference>
<dbReference type="Gene3D" id="3.20.20.70">
    <property type="entry name" value="Aldolase class I"/>
    <property type="match status" value="1"/>
</dbReference>
<gene>
    <name evidence="1" type="ORF">JT362_01510</name>
</gene>
<accession>A0ABT2J2G4</accession>
<dbReference type="CDD" id="cd00958">
    <property type="entry name" value="DhnA"/>
    <property type="match status" value="1"/>
</dbReference>
<reference evidence="1 2" key="1">
    <citation type="submission" date="2021-02" db="EMBL/GenBank/DDBJ databases">
        <title>Actinophytocola xerophila sp. nov., isolated from soil of cotton cropping field.</title>
        <authorList>
            <person name="Huang R."/>
            <person name="Chen X."/>
            <person name="Ge X."/>
            <person name="Liu W."/>
        </authorList>
    </citation>
    <scope>NUCLEOTIDE SEQUENCE [LARGE SCALE GENOMIC DNA]</scope>
    <source>
        <strain evidence="1 2">S1-96</strain>
    </source>
</reference>
<dbReference type="Proteomes" id="UP001156441">
    <property type="component" value="Unassembled WGS sequence"/>
</dbReference>
<dbReference type="SMART" id="SM01133">
    <property type="entry name" value="DeoC"/>
    <property type="match status" value="1"/>
</dbReference>
<protein>
    <submittedName>
        <fullName evidence="1">2-amino-4,5-dihydroxy-6-one-heptanoic acid-7-phosphate synthase</fullName>
    </submittedName>
</protein>
<dbReference type="Pfam" id="PF01791">
    <property type="entry name" value="DeoC"/>
    <property type="match status" value="1"/>
</dbReference>
<keyword evidence="2" id="KW-1185">Reference proteome</keyword>
<name>A0ABT2J2G4_9PSEU</name>
<dbReference type="PANTHER" id="PTHR47916:SF1">
    <property type="entry name" value="3-HYDROXY-5-PHOSPHONOOXYPENTANE-2,4-DIONE THIOLASE"/>
    <property type="match status" value="1"/>
</dbReference>
<dbReference type="EMBL" id="JAFFZE010000004">
    <property type="protein sequence ID" value="MCT2581794.1"/>
    <property type="molecule type" value="Genomic_DNA"/>
</dbReference>